<dbReference type="Gene3D" id="3.40.1700.10">
    <property type="entry name" value="DNA integrity scanning protein, DisA, N-terminal domain"/>
    <property type="match status" value="1"/>
</dbReference>
<dbReference type="AlphaFoldDB" id="A0A4R9K117"/>
<dbReference type="Pfam" id="PF19293">
    <property type="entry name" value="CdaA_N"/>
    <property type="match status" value="1"/>
</dbReference>
<evidence type="ECO:0000256" key="10">
    <source>
        <dbReference type="HAMAP-Rule" id="MF_01499"/>
    </source>
</evidence>
<dbReference type="InterPro" id="IPR014046">
    <property type="entry name" value="C-di-AMP_synthase"/>
</dbReference>
<evidence type="ECO:0000256" key="4">
    <source>
        <dbReference type="ARBA" id="ARBA00022692"/>
    </source>
</evidence>
<dbReference type="InterPro" id="IPR045585">
    <property type="entry name" value="CdaA_N"/>
</dbReference>
<dbReference type="OrthoDB" id="9807385at2"/>
<feature type="domain" description="DAC" evidence="12">
    <location>
        <begin position="87"/>
        <end position="242"/>
    </location>
</feature>
<dbReference type="EC" id="2.7.7.85" evidence="10"/>
<dbReference type="InterPro" id="IPR036888">
    <property type="entry name" value="DNA_integrity_DisA_N_sf"/>
</dbReference>
<dbReference type="EMBL" id="RQGD01000024">
    <property type="protein sequence ID" value="TGL59353.1"/>
    <property type="molecule type" value="Genomic_DNA"/>
</dbReference>
<feature type="compositionally biased region" description="Basic and acidic residues" evidence="11">
    <location>
        <begin position="259"/>
        <end position="278"/>
    </location>
</feature>
<gene>
    <name evidence="10" type="primary">dacA</name>
    <name evidence="13" type="ORF">EHQ58_08900</name>
</gene>
<comment type="similarity">
    <text evidence="10">Belongs to the adenylate cyclase family. DacA/CdaA subfamily.</text>
</comment>
<evidence type="ECO:0000313" key="14">
    <source>
        <dbReference type="Proteomes" id="UP000297693"/>
    </source>
</evidence>
<comment type="caution">
    <text evidence="10">Lacks conserved residue(s) required for the propagation of feature annotation.</text>
</comment>
<feature type="transmembrane region" description="Helical" evidence="10">
    <location>
        <begin position="43"/>
        <end position="63"/>
    </location>
</feature>
<dbReference type="PIRSF" id="PIRSF004793">
    <property type="entry name" value="UCP004793"/>
    <property type="match status" value="1"/>
</dbReference>
<keyword evidence="2 10" id="KW-1003">Cell membrane</keyword>
<keyword evidence="8 10" id="KW-1133">Transmembrane helix</keyword>
<keyword evidence="5 10" id="KW-0548">Nucleotidyltransferase</keyword>
<evidence type="ECO:0000256" key="8">
    <source>
        <dbReference type="ARBA" id="ARBA00022989"/>
    </source>
</evidence>
<evidence type="ECO:0000256" key="7">
    <source>
        <dbReference type="ARBA" id="ARBA00022840"/>
    </source>
</evidence>
<dbReference type="InterPro" id="IPR034701">
    <property type="entry name" value="CdaA"/>
</dbReference>
<dbReference type="RefSeq" id="WP_135623542.1">
    <property type="nucleotide sequence ID" value="NZ_RQGD01000024.1"/>
</dbReference>
<keyword evidence="9 10" id="KW-0472">Membrane</keyword>
<evidence type="ECO:0000256" key="3">
    <source>
        <dbReference type="ARBA" id="ARBA00022679"/>
    </source>
</evidence>
<dbReference type="NCBIfam" id="TIGR00159">
    <property type="entry name" value="diadenylate cyclase CdaA"/>
    <property type="match status" value="1"/>
</dbReference>
<dbReference type="GO" id="GO:0006171">
    <property type="term" value="P:cAMP biosynthetic process"/>
    <property type="evidence" value="ECO:0007669"/>
    <property type="project" value="InterPro"/>
</dbReference>
<name>A0A4R9K117_9LEPT</name>
<evidence type="ECO:0000256" key="5">
    <source>
        <dbReference type="ARBA" id="ARBA00022695"/>
    </source>
</evidence>
<keyword evidence="4 10" id="KW-0812">Transmembrane</keyword>
<comment type="subunit">
    <text evidence="10">Probably a homodimer.</text>
</comment>
<dbReference type="InterPro" id="IPR050338">
    <property type="entry name" value="DisA"/>
</dbReference>
<reference evidence="13" key="1">
    <citation type="journal article" date="2019" name="PLoS Negl. Trop. Dis.">
        <title>Revisiting the worldwide diversity of Leptospira species in the environment.</title>
        <authorList>
            <person name="Vincent A.T."/>
            <person name="Schiettekatte O."/>
            <person name="Bourhy P."/>
            <person name="Veyrier F.J."/>
            <person name="Picardeau M."/>
        </authorList>
    </citation>
    <scope>NUCLEOTIDE SEQUENCE [LARGE SCALE GENOMIC DNA]</scope>
    <source>
        <strain evidence="13">201702476</strain>
    </source>
</reference>
<comment type="function">
    <text evidence="10">Catalyzes the condensation of 2 ATP molecules into cyclic di-AMP (c-di-AMP), a second messenger used to regulate differing processes in different bacteria.</text>
</comment>
<evidence type="ECO:0000259" key="12">
    <source>
        <dbReference type="PROSITE" id="PS51794"/>
    </source>
</evidence>
<feature type="transmembrane region" description="Helical" evidence="10">
    <location>
        <begin position="12"/>
        <end position="31"/>
    </location>
</feature>
<dbReference type="HAMAP" id="MF_01499">
    <property type="entry name" value="DacA"/>
    <property type="match status" value="1"/>
</dbReference>
<dbReference type="GO" id="GO:0004016">
    <property type="term" value="F:adenylate cyclase activity"/>
    <property type="evidence" value="ECO:0007669"/>
    <property type="project" value="UniProtKB-UniRule"/>
</dbReference>
<dbReference type="Proteomes" id="UP000297693">
    <property type="component" value="Unassembled WGS sequence"/>
</dbReference>
<evidence type="ECO:0000256" key="1">
    <source>
        <dbReference type="ARBA" id="ARBA00000877"/>
    </source>
</evidence>
<dbReference type="PANTHER" id="PTHR34185">
    <property type="entry name" value="DIADENYLATE CYCLASE"/>
    <property type="match status" value="1"/>
</dbReference>
<proteinExistence type="inferred from homology"/>
<dbReference type="SUPFAM" id="SSF143597">
    <property type="entry name" value="YojJ-like"/>
    <property type="match status" value="1"/>
</dbReference>
<dbReference type="GO" id="GO:0005524">
    <property type="term" value="F:ATP binding"/>
    <property type="evidence" value="ECO:0007669"/>
    <property type="project" value="UniProtKB-UniRule"/>
</dbReference>
<comment type="caution">
    <text evidence="13">The sequence shown here is derived from an EMBL/GenBank/DDBJ whole genome shotgun (WGS) entry which is preliminary data.</text>
</comment>
<accession>A0A4R9K117</accession>
<dbReference type="InterPro" id="IPR003390">
    <property type="entry name" value="DNA_integrity_scan_DisA_N"/>
</dbReference>
<comment type="catalytic activity">
    <reaction evidence="1 10">
        <text>2 ATP = 3',3'-c-di-AMP + 2 diphosphate</text>
        <dbReference type="Rhea" id="RHEA:35655"/>
        <dbReference type="ChEBI" id="CHEBI:30616"/>
        <dbReference type="ChEBI" id="CHEBI:33019"/>
        <dbReference type="ChEBI" id="CHEBI:71500"/>
        <dbReference type="EC" id="2.7.7.85"/>
    </reaction>
</comment>
<keyword evidence="7 10" id="KW-0067">ATP-binding</keyword>
<protein>
    <recommendedName>
        <fullName evidence="10">Diadenylate cyclase</fullName>
        <shortName evidence="10">DAC</shortName>
        <ecNumber evidence="10">2.7.7.85</ecNumber>
    </recommendedName>
    <alternativeName>
        <fullName evidence="10">Cyclic-di-AMP synthase</fullName>
        <shortName evidence="10">c-di-AMP synthase</shortName>
    </alternativeName>
</protein>
<evidence type="ECO:0000313" key="13">
    <source>
        <dbReference type="EMBL" id="TGL59353.1"/>
    </source>
</evidence>
<keyword evidence="14" id="KW-1185">Reference proteome</keyword>
<keyword evidence="3 10" id="KW-0808">Transferase</keyword>
<evidence type="ECO:0000256" key="11">
    <source>
        <dbReference type="SAM" id="MobiDB-lite"/>
    </source>
</evidence>
<evidence type="ECO:0000256" key="6">
    <source>
        <dbReference type="ARBA" id="ARBA00022741"/>
    </source>
</evidence>
<organism evidence="13 14">
    <name type="scientific">Leptospira ognonensis</name>
    <dbReference type="NCBI Taxonomy" id="2484945"/>
    <lineage>
        <taxon>Bacteria</taxon>
        <taxon>Pseudomonadati</taxon>
        <taxon>Spirochaetota</taxon>
        <taxon>Spirochaetia</taxon>
        <taxon>Leptospirales</taxon>
        <taxon>Leptospiraceae</taxon>
        <taxon>Leptospira</taxon>
    </lineage>
</organism>
<dbReference type="Pfam" id="PF02457">
    <property type="entry name" value="DAC"/>
    <property type="match status" value="1"/>
</dbReference>
<dbReference type="PANTHER" id="PTHR34185:SF1">
    <property type="entry name" value="DIADENYLATE CYCLASE"/>
    <property type="match status" value="1"/>
</dbReference>
<keyword evidence="6 10" id="KW-0547">Nucleotide-binding</keyword>
<evidence type="ECO:0000256" key="2">
    <source>
        <dbReference type="ARBA" id="ARBA00022475"/>
    </source>
</evidence>
<feature type="region of interest" description="Disordered" evidence="11">
    <location>
        <begin position="256"/>
        <end position="278"/>
    </location>
</feature>
<sequence>MDFLRGLYIIPWSKNYVSIGLDILIVAFIIYKTYTTLRRTRGLQLLLGVGIIWISGSLAEYLNFELLEWILTNIRPALVFAIIVLLQPELRRITGDFARIRLLRLFFLKPVFDLDPIIDAVRSMASQKIGSLIVLVKDISLKEISENAVNIDAAVSSELLQTIFFKNSPLHDGAVIIEQNRIISAASYLPMSSNLEISTLGARHRSALGLSEESDSIIIVTSEETGEITVCFAGEMFHPVKPLELKALVSGLMSGTKKTAKDDERKRNKEREIGVTHD</sequence>
<evidence type="ECO:0000256" key="9">
    <source>
        <dbReference type="ARBA" id="ARBA00023136"/>
    </source>
</evidence>
<dbReference type="GO" id="GO:0106408">
    <property type="term" value="F:diadenylate cyclase activity"/>
    <property type="evidence" value="ECO:0007669"/>
    <property type="project" value="UniProtKB-EC"/>
</dbReference>
<dbReference type="PROSITE" id="PS51794">
    <property type="entry name" value="DAC"/>
    <property type="match status" value="1"/>
</dbReference>